<dbReference type="Gene3D" id="3.30.360.10">
    <property type="entry name" value="Dihydrodipicolinate Reductase, domain 2"/>
    <property type="match status" value="1"/>
</dbReference>
<dbReference type="SUPFAM" id="SSF55347">
    <property type="entry name" value="Glyceraldehyde-3-phosphate dehydrogenase-like, C-terminal domain"/>
    <property type="match status" value="1"/>
</dbReference>
<organism evidence="3 4">
    <name type="scientific">Geochorda subterranea</name>
    <dbReference type="NCBI Taxonomy" id="3109564"/>
    <lineage>
        <taxon>Bacteria</taxon>
        <taxon>Bacillati</taxon>
        <taxon>Bacillota</taxon>
        <taxon>Limnochordia</taxon>
        <taxon>Limnochordales</taxon>
        <taxon>Geochordaceae</taxon>
        <taxon>Geochorda</taxon>
    </lineage>
</organism>
<dbReference type="InterPro" id="IPR055170">
    <property type="entry name" value="GFO_IDH_MocA-like_dom"/>
</dbReference>
<evidence type="ECO:0000259" key="2">
    <source>
        <dbReference type="Pfam" id="PF22725"/>
    </source>
</evidence>
<protein>
    <submittedName>
        <fullName evidence="3">Gfo/Idh/MocA family oxidoreductase</fullName>
    </submittedName>
</protein>
<name>A0ABZ1BTM6_9FIRM</name>
<dbReference type="PANTHER" id="PTHR43377">
    <property type="entry name" value="BILIVERDIN REDUCTASE A"/>
    <property type="match status" value="1"/>
</dbReference>
<proteinExistence type="predicted"/>
<dbReference type="PANTHER" id="PTHR43377:SF1">
    <property type="entry name" value="BILIVERDIN REDUCTASE A"/>
    <property type="match status" value="1"/>
</dbReference>
<evidence type="ECO:0000259" key="1">
    <source>
        <dbReference type="Pfam" id="PF01408"/>
    </source>
</evidence>
<dbReference type="Pfam" id="PF01408">
    <property type="entry name" value="GFO_IDH_MocA"/>
    <property type="match status" value="1"/>
</dbReference>
<gene>
    <name evidence="3" type="ORF">VLY81_11250</name>
</gene>
<feature type="domain" description="Gfo/Idh/MocA-like oxidoreductase N-terminal" evidence="1">
    <location>
        <begin position="8"/>
        <end position="127"/>
    </location>
</feature>
<dbReference type="Proteomes" id="UP001333102">
    <property type="component" value="Chromosome"/>
</dbReference>
<feature type="domain" description="GFO/IDH/MocA-like oxidoreductase" evidence="2">
    <location>
        <begin position="136"/>
        <end position="254"/>
    </location>
</feature>
<dbReference type="InterPro" id="IPR000683">
    <property type="entry name" value="Gfo/Idh/MocA-like_OxRdtase_N"/>
</dbReference>
<dbReference type="Gene3D" id="3.40.50.720">
    <property type="entry name" value="NAD(P)-binding Rossmann-like Domain"/>
    <property type="match status" value="1"/>
</dbReference>
<keyword evidence="4" id="KW-1185">Reference proteome</keyword>
<dbReference type="SUPFAM" id="SSF51735">
    <property type="entry name" value="NAD(P)-binding Rossmann-fold domains"/>
    <property type="match status" value="1"/>
</dbReference>
<reference evidence="4" key="1">
    <citation type="submission" date="2023-12" db="EMBL/GenBank/DDBJ databases">
        <title>Novel isolates from deep terrestrial aquifers shed light on the physiology and ecology of the class Limnochordia.</title>
        <authorList>
            <person name="Karnachuk O.V."/>
            <person name="Lukina A.P."/>
            <person name="Avakyan M.R."/>
            <person name="Kadnikov V."/>
            <person name="Begmatov S."/>
            <person name="Beletsky A.V."/>
            <person name="Mardanov A.V."/>
            <person name="Ravin N.V."/>
        </authorList>
    </citation>
    <scope>NUCLEOTIDE SEQUENCE [LARGE SCALE GENOMIC DNA]</scope>
    <source>
        <strain evidence="4">LN</strain>
    </source>
</reference>
<dbReference type="InterPro" id="IPR036291">
    <property type="entry name" value="NAD(P)-bd_dom_sf"/>
</dbReference>
<dbReference type="InterPro" id="IPR051450">
    <property type="entry name" value="Gfo/Idh/MocA_Oxidoreductases"/>
</dbReference>
<dbReference type="Pfam" id="PF22725">
    <property type="entry name" value="GFO_IDH_MocA_C3"/>
    <property type="match status" value="1"/>
</dbReference>
<evidence type="ECO:0000313" key="3">
    <source>
        <dbReference type="EMBL" id="WRP15975.1"/>
    </source>
</evidence>
<evidence type="ECO:0000313" key="4">
    <source>
        <dbReference type="Proteomes" id="UP001333102"/>
    </source>
</evidence>
<dbReference type="EMBL" id="CP141614">
    <property type="protein sequence ID" value="WRP15975.1"/>
    <property type="molecule type" value="Genomic_DNA"/>
</dbReference>
<sequence length="371" mass="40226">MPDLVAPVRFALLGCGRFGWRHLEVLQRLPGVEVVVVADIDESRARATADRFGIPAYTTDFREAAAWPGVDAVDVCLPTYLHRDAVTTAAESGHHVFCEKPLALRVEDAVEAVAACEQAGVKLQVGFCRRFDNGWLAAAEVIREGRLGRPVVWRHATGTSGAPQSWFFDRDGGGGPFVDATIHWYDFGRFVFGEVDSVRASTSIMRPGRTAPDTGIVSVRFVSGDELHLMWSWGLPPKVRVDELHEVLGPEGALIMRPRPEPGVDPIRVAGDGVKVFDSVPHANGVDPGNLGYLWLLGRDAAQPVIYQRNDMVEDELASFVQAVRRDQDPPVGGAEAVAALRVATAVLEAGETGQAVSLRTLPALTRRAAR</sequence>
<dbReference type="RefSeq" id="WP_324670411.1">
    <property type="nucleotide sequence ID" value="NZ_CP141614.1"/>
</dbReference>
<accession>A0ABZ1BTM6</accession>